<sequence length="129" mass="13706">MAAPPNCRFTKTHEWAALDGDTATVGITDFAVELLSDLVYVDLPKVGRKVTAGEPFGEIESVKHVSDLYSPVTGEVVAVNAPLADKLEWLSNDPFGQGWMIKVKVAGPQAVGGLLDAAAYEAHCQSEGH</sequence>
<evidence type="ECO:0000256" key="2">
    <source>
        <dbReference type="ARBA" id="ARBA00022823"/>
    </source>
</evidence>
<dbReference type="InterPro" id="IPR017453">
    <property type="entry name" value="GCV_H_sub"/>
</dbReference>
<dbReference type="NCBIfam" id="NF002270">
    <property type="entry name" value="PRK01202.1"/>
    <property type="match status" value="1"/>
</dbReference>
<evidence type="ECO:0000256" key="4">
    <source>
        <dbReference type="PIRSR" id="PIRSR617453-50"/>
    </source>
</evidence>
<dbReference type="GO" id="GO:0019464">
    <property type="term" value="P:glycine decarboxylation via glycine cleavage system"/>
    <property type="evidence" value="ECO:0007669"/>
    <property type="project" value="UniProtKB-UniRule"/>
</dbReference>
<dbReference type="PANTHER" id="PTHR11715:SF3">
    <property type="entry name" value="GLYCINE CLEAVAGE SYSTEM H PROTEIN-RELATED"/>
    <property type="match status" value="1"/>
</dbReference>
<dbReference type="AlphaFoldDB" id="A0A7C2K155"/>
<dbReference type="InterPro" id="IPR000089">
    <property type="entry name" value="Biotin_lipoyl"/>
</dbReference>
<dbReference type="GO" id="GO:0009249">
    <property type="term" value="P:protein lipoylation"/>
    <property type="evidence" value="ECO:0007669"/>
    <property type="project" value="TreeGrafter"/>
</dbReference>
<comment type="cofactor">
    <cofactor evidence="3">
        <name>(R)-lipoate</name>
        <dbReference type="ChEBI" id="CHEBI:83088"/>
    </cofactor>
    <text evidence="3">Binds 1 lipoyl cofactor covalently.</text>
</comment>
<dbReference type="InterPro" id="IPR033753">
    <property type="entry name" value="GCV_H/Fam206"/>
</dbReference>
<gene>
    <name evidence="3 6" type="primary">gcvH</name>
    <name evidence="6" type="ORF">ENQ76_09605</name>
</gene>
<dbReference type="Pfam" id="PF01597">
    <property type="entry name" value="GCV_H"/>
    <property type="match status" value="1"/>
</dbReference>
<organism evidence="6">
    <name type="scientific">Schlesneria paludicola</name>
    <dbReference type="NCBI Taxonomy" id="360056"/>
    <lineage>
        <taxon>Bacteria</taxon>
        <taxon>Pseudomonadati</taxon>
        <taxon>Planctomycetota</taxon>
        <taxon>Planctomycetia</taxon>
        <taxon>Planctomycetales</taxon>
        <taxon>Planctomycetaceae</taxon>
        <taxon>Schlesneria</taxon>
    </lineage>
</organism>
<comment type="subunit">
    <text evidence="3">The glycine cleavage system is composed of four proteins: P, T, L and H.</text>
</comment>
<accession>A0A7C2K155</accession>
<evidence type="ECO:0000259" key="5">
    <source>
        <dbReference type="PROSITE" id="PS50968"/>
    </source>
</evidence>
<protein>
    <recommendedName>
        <fullName evidence="3">Glycine cleavage system H protein</fullName>
    </recommendedName>
</protein>
<dbReference type="PANTHER" id="PTHR11715">
    <property type="entry name" value="GLYCINE CLEAVAGE SYSTEM H PROTEIN"/>
    <property type="match status" value="1"/>
</dbReference>
<comment type="similarity">
    <text evidence="1 3">Belongs to the GcvH family.</text>
</comment>
<keyword evidence="2 3" id="KW-0450">Lipoyl</keyword>
<dbReference type="CDD" id="cd06848">
    <property type="entry name" value="GCS_H"/>
    <property type="match status" value="1"/>
</dbReference>
<evidence type="ECO:0000256" key="3">
    <source>
        <dbReference type="HAMAP-Rule" id="MF_00272"/>
    </source>
</evidence>
<dbReference type="PROSITE" id="PS50968">
    <property type="entry name" value="BIOTINYL_LIPOYL"/>
    <property type="match status" value="1"/>
</dbReference>
<dbReference type="SUPFAM" id="SSF51230">
    <property type="entry name" value="Single hybrid motif"/>
    <property type="match status" value="1"/>
</dbReference>
<dbReference type="GO" id="GO:0005960">
    <property type="term" value="C:glycine cleavage complex"/>
    <property type="evidence" value="ECO:0007669"/>
    <property type="project" value="InterPro"/>
</dbReference>
<dbReference type="HAMAP" id="MF_00272">
    <property type="entry name" value="GcvH"/>
    <property type="match status" value="1"/>
</dbReference>
<dbReference type="GO" id="GO:0005829">
    <property type="term" value="C:cytosol"/>
    <property type="evidence" value="ECO:0007669"/>
    <property type="project" value="TreeGrafter"/>
</dbReference>
<reference evidence="6" key="1">
    <citation type="journal article" date="2020" name="mSystems">
        <title>Genome- and Community-Level Interaction Insights into Carbon Utilization and Element Cycling Functions of Hydrothermarchaeota in Hydrothermal Sediment.</title>
        <authorList>
            <person name="Zhou Z."/>
            <person name="Liu Y."/>
            <person name="Xu W."/>
            <person name="Pan J."/>
            <person name="Luo Z.H."/>
            <person name="Li M."/>
        </authorList>
    </citation>
    <scope>NUCLEOTIDE SEQUENCE [LARGE SCALE GENOMIC DNA]</scope>
    <source>
        <strain evidence="6">SpSt-339</strain>
    </source>
</reference>
<dbReference type="EMBL" id="DSOK01000270">
    <property type="protein sequence ID" value="HEN15707.1"/>
    <property type="molecule type" value="Genomic_DNA"/>
</dbReference>
<feature type="domain" description="Lipoyl-binding" evidence="5">
    <location>
        <begin position="22"/>
        <end position="104"/>
    </location>
</feature>
<dbReference type="Gene3D" id="2.40.50.100">
    <property type="match status" value="1"/>
</dbReference>
<dbReference type="InterPro" id="IPR011053">
    <property type="entry name" value="Single_hybrid_motif"/>
</dbReference>
<proteinExistence type="inferred from homology"/>
<evidence type="ECO:0000313" key="6">
    <source>
        <dbReference type="EMBL" id="HEN15707.1"/>
    </source>
</evidence>
<dbReference type="NCBIfam" id="TIGR00527">
    <property type="entry name" value="gcvH"/>
    <property type="match status" value="1"/>
</dbReference>
<feature type="modified residue" description="N6-lipoyllysine" evidence="3 4">
    <location>
        <position position="63"/>
    </location>
</feature>
<comment type="caution">
    <text evidence="6">The sequence shown here is derived from an EMBL/GenBank/DDBJ whole genome shotgun (WGS) entry which is preliminary data.</text>
</comment>
<name>A0A7C2K155_9PLAN</name>
<comment type="function">
    <text evidence="3">The glycine cleavage system catalyzes the degradation of glycine. The H protein shuttles the methylamine group of glycine from the P protein to the T protein.</text>
</comment>
<dbReference type="InterPro" id="IPR002930">
    <property type="entry name" value="GCV_H"/>
</dbReference>
<evidence type="ECO:0000256" key="1">
    <source>
        <dbReference type="ARBA" id="ARBA00009249"/>
    </source>
</evidence>